<feature type="chain" id="PRO_5032351967" evidence="5">
    <location>
        <begin position="29"/>
        <end position="130"/>
    </location>
</feature>
<evidence type="ECO:0000313" key="7">
    <source>
        <dbReference type="EMBL" id="HEB95348.1"/>
    </source>
</evidence>
<dbReference type="Proteomes" id="UP000886251">
    <property type="component" value="Unassembled WGS sequence"/>
</dbReference>
<evidence type="ECO:0000256" key="4">
    <source>
        <dbReference type="PROSITE-ProRule" id="PRU00433"/>
    </source>
</evidence>
<sequence length="130" mass="12960">MRRTKTKSSLLFCLLLTGSLGLAGSAAAGDAAAGKAIYDGKGACASCHGLKGAGDGAAAAALNPKPASFASGSFRFDTDGDGKTGTDADLVNVIRHGGAKYGGNPAMPPRADLSDDEVASLIAYIRSLKK</sequence>
<dbReference type="GO" id="GO:0009055">
    <property type="term" value="F:electron transfer activity"/>
    <property type="evidence" value="ECO:0007669"/>
    <property type="project" value="InterPro"/>
</dbReference>
<evidence type="ECO:0000259" key="6">
    <source>
        <dbReference type="PROSITE" id="PS51007"/>
    </source>
</evidence>
<dbReference type="Pfam" id="PF00034">
    <property type="entry name" value="Cytochrom_C"/>
    <property type="match status" value="1"/>
</dbReference>
<evidence type="ECO:0000256" key="3">
    <source>
        <dbReference type="ARBA" id="ARBA00023004"/>
    </source>
</evidence>
<dbReference type="InterPro" id="IPR009056">
    <property type="entry name" value="Cyt_c-like_dom"/>
</dbReference>
<evidence type="ECO:0000256" key="2">
    <source>
        <dbReference type="ARBA" id="ARBA00022723"/>
    </source>
</evidence>
<keyword evidence="2 4" id="KW-0479">Metal-binding</keyword>
<evidence type="ECO:0000256" key="1">
    <source>
        <dbReference type="ARBA" id="ARBA00022617"/>
    </source>
</evidence>
<dbReference type="PROSITE" id="PS51007">
    <property type="entry name" value="CYTC"/>
    <property type="match status" value="1"/>
</dbReference>
<feature type="signal peptide" evidence="5">
    <location>
        <begin position="1"/>
        <end position="28"/>
    </location>
</feature>
<dbReference type="SUPFAM" id="SSF46626">
    <property type="entry name" value="Cytochrome c"/>
    <property type="match status" value="1"/>
</dbReference>
<dbReference type="EMBL" id="DRKP01000035">
    <property type="protein sequence ID" value="HEB95348.1"/>
    <property type="molecule type" value="Genomic_DNA"/>
</dbReference>
<proteinExistence type="predicted"/>
<gene>
    <name evidence="7" type="ORF">ENI96_02815</name>
</gene>
<keyword evidence="1 4" id="KW-0349">Heme</keyword>
<dbReference type="InterPro" id="IPR036909">
    <property type="entry name" value="Cyt_c-like_dom_sf"/>
</dbReference>
<evidence type="ECO:0000256" key="5">
    <source>
        <dbReference type="SAM" id="SignalP"/>
    </source>
</evidence>
<dbReference type="GO" id="GO:0020037">
    <property type="term" value="F:heme binding"/>
    <property type="evidence" value="ECO:0007669"/>
    <property type="project" value="InterPro"/>
</dbReference>
<dbReference type="GO" id="GO:0046872">
    <property type="term" value="F:metal ion binding"/>
    <property type="evidence" value="ECO:0007669"/>
    <property type="project" value="UniProtKB-KW"/>
</dbReference>
<accession>A0A831RIP1</accession>
<name>A0A831RIP1_9GAMM</name>
<protein>
    <submittedName>
        <fullName evidence="7">Cytochrome c</fullName>
    </submittedName>
</protein>
<comment type="caution">
    <text evidence="7">The sequence shown here is derived from an EMBL/GenBank/DDBJ whole genome shotgun (WGS) entry which is preliminary data.</text>
</comment>
<organism evidence="7">
    <name type="scientific">Sedimenticola thiotaurini</name>
    <dbReference type="NCBI Taxonomy" id="1543721"/>
    <lineage>
        <taxon>Bacteria</taxon>
        <taxon>Pseudomonadati</taxon>
        <taxon>Pseudomonadota</taxon>
        <taxon>Gammaproteobacteria</taxon>
        <taxon>Chromatiales</taxon>
        <taxon>Sedimenticolaceae</taxon>
        <taxon>Sedimenticola</taxon>
    </lineage>
</organism>
<feature type="domain" description="Cytochrome c" evidence="6">
    <location>
        <begin position="29"/>
        <end position="129"/>
    </location>
</feature>
<keyword evidence="5" id="KW-0732">Signal</keyword>
<keyword evidence="3 4" id="KW-0408">Iron</keyword>
<reference evidence="7" key="1">
    <citation type="journal article" date="2020" name="mSystems">
        <title>Genome- and Community-Level Interaction Insights into Carbon Utilization and Element Cycling Functions of Hydrothermarchaeota in Hydrothermal Sediment.</title>
        <authorList>
            <person name="Zhou Z."/>
            <person name="Liu Y."/>
            <person name="Xu W."/>
            <person name="Pan J."/>
            <person name="Luo Z.H."/>
            <person name="Li M."/>
        </authorList>
    </citation>
    <scope>NUCLEOTIDE SEQUENCE [LARGE SCALE GENOMIC DNA]</scope>
    <source>
        <strain evidence="7">HyVt-443</strain>
    </source>
</reference>
<dbReference type="AlphaFoldDB" id="A0A831RIP1"/>
<dbReference type="Gene3D" id="1.10.760.10">
    <property type="entry name" value="Cytochrome c-like domain"/>
    <property type="match status" value="1"/>
</dbReference>